<keyword evidence="2" id="KW-1185">Reference proteome</keyword>
<organism evidence="1 2">
    <name type="scientific">Argiope bruennichi</name>
    <name type="common">Wasp spider</name>
    <name type="synonym">Aranea bruennichi</name>
    <dbReference type="NCBI Taxonomy" id="94029"/>
    <lineage>
        <taxon>Eukaryota</taxon>
        <taxon>Metazoa</taxon>
        <taxon>Ecdysozoa</taxon>
        <taxon>Arthropoda</taxon>
        <taxon>Chelicerata</taxon>
        <taxon>Arachnida</taxon>
        <taxon>Araneae</taxon>
        <taxon>Araneomorphae</taxon>
        <taxon>Entelegynae</taxon>
        <taxon>Araneoidea</taxon>
        <taxon>Araneidae</taxon>
        <taxon>Argiope</taxon>
    </lineage>
</organism>
<sequence>MVLDFLNVDKIIGNRTNEAWRRKWRLCCITYDDEDIIEPPYEHPSLGSAECDKEPEVLEQKNDIKKIDYVLETLFRSDWPDYEKHEYFDRGWQHVSDESTYYPDTTTNTATSETEASDTETYDLYHNLKDIYQDLTVLSKKLDEIATLQKLL</sequence>
<dbReference type="Proteomes" id="UP000807504">
    <property type="component" value="Unassembled WGS sequence"/>
</dbReference>
<evidence type="ECO:0000313" key="1">
    <source>
        <dbReference type="EMBL" id="KAF8774124.1"/>
    </source>
</evidence>
<name>A0A8T0EL29_ARGBR</name>
<evidence type="ECO:0000313" key="2">
    <source>
        <dbReference type="Proteomes" id="UP000807504"/>
    </source>
</evidence>
<dbReference type="AlphaFoldDB" id="A0A8T0EL29"/>
<protein>
    <submittedName>
        <fullName evidence="1">Uncharacterized protein</fullName>
    </submittedName>
</protein>
<reference evidence="1" key="2">
    <citation type="submission" date="2020-06" db="EMBL/GenBank/DDBJ databases">
        <authorList>
            <person name="Sheffer M."/>
        </authorList>
    </citation>
    <scope>NUCLEOTIDE SEQUENCE</scope>
</reference>
<comment type="caution">
    <text evidence="1">The sequence shown here is derived from an EMBL/GenBank/DDBJ whole genome shotgun (WGS) entry which is preliminary data.</text>
</comment>
<proteinExistence type="predicted"/>
<accession>A0A8T0EL29</accession>
<reference evidence="1" key="1">
    <citation type="journal article" date="2020" name="bioRxiv">
        <title>Chromosome-level reference genome of the European wasp spider Argiope bruennichi: a resource for studies on range expansion and evolutionary adaptation.</title>
        <authorList>
            <person name="Sheffer M.M."/>
            <person name="Hoppe A."/>
            <person name="Krehenwinkel H."/>
            <person name="Uhl G."/>
            <person name="Kuss A.W."/>
            <person name="Jensen L."/>
            <person name="Jensen C."/>
            <person name="Gillespie R.G."/>
            <person name="Hoff K.J."/>
            <person name="Prost S."/>
        </authorList>
    </citation>
    <scope>NUCLEOTIDE SEQUENCE</scope>
</reference>
<gene>
    <name evidence="1" type="ORF">HNY73_016710</name>
</gene>
<dbReference type="EMBL" id="JABXBU010002227">
    <property type="protein sequence ID" value="KAF8774124.1"/>
    <property type="molecule type" value="Genomic_DNA"/>
</dbReference>